<reference evidence="5" key="1">
    <citation type="submission" date="2021-03" db="EMBL/GenBank/DDBJ databases">
        <authorList>
            <person name="Tagirdzhanova G."/>
        </authorList>
    </citation>
    <scope>NUCLEOTIDE SEQUENCE</scope>
</reference>
<evidence type="ECO:0000256" key="1">
    <source>
        <dbReference type="ARBA" id="ARBA00009574"/>
    </source>
</evidence>
<dbReference type="GO" id="GO:0005768">
    <property type="term" value="C:endosome"/>
    <property type="evidence" value="ECO:0007669"/>
    <property type="project" value="TreeGrafter"/>
</dbReference>
<evidence type="ECO:0000256" key="4">
    <source>
        <dbReference type="SAM" id="MobiDB-lite"/>
    </source>
</evidence>
<feature type="region of interest" description="Disordered" evidence="4">
    <location>
        <begin position="517"/>
        <end position="558"/>
    </location>
</feature>
<dbReference type="GO" id="GO:0000149">
    <property type="term" value="F:SNARE binding"/>
    <property type="evidence" value="ECO:0007669"/>
    <property type="project" value="TreeGrafter"/>
</dbReference>
<dbReference type="GO" id="GO:0032991">
    <property type="term" value="C:protein-containing complex"/>
    <property type="evidence" value="ECO:0007669"/>
    <property type="project" value="UniProtKB-ARBA"/>
</dbReference>
<keyword evidence="3" id="KW-0175">Coiled coil</keyword>
<evidence type="ECO:0000313" key="5">
    <source>
        <dbReference type="EMBL" id="CAF9910421.1"/>
    </source>
</evidence>
<dbReference type="EMBL" id="CAJPDT010000007">
    <property type="protein sequence ID" value="CAF9910421.1"/>
    <property type="molecule type" value="Genomic_DNA"/>
</dbReference>
<feature type="region of interest" description="Disordered" evidence="4">
    <location>
        <begin position="264"/>
        <end position="298"/>
    </location>
</feature>
<keyword evidence="6" id="KW-1185">Reference proteome</keyword>
<evidence type="ECO:0000256" key="3">
    <source>
        <dbReference type="ARBA" id="ARBA00023054"/>
    </source>
</evidence>
<dbReference type="InterPro" id="IPR018791">
    <property type="entry name" value="UV_resistance/autophagy_Atg14"/>
</dbReference>
<feature type="compositionally biased region" description="Polar residues" evidence="4">
    <location>
        <begin position="373"/>
        <end position="401"/>
    </location>
</feature>
<comment type="similarity">
    <text evidence="1">Belongs to the ATG14 family.</text>
</comment>
<protein>
    <recommendedName>
        <fullName evidence="2">Autophagy-related protein 14</fullName>
    </recommendedName>
</protein>
<dbReference type="PANTHER" id="PTHR15157">
    <property type="entry name" value="UV RADIATION RESISTANCE-ASSOCIATED GENE PROTEIN"/>
    <property type="match status" value="1"/>
</dbReference>
<evidence type="ECO:0000313" key="6">
    <source>
        <dbReference type="Proteomes" id="UP000664534"/>
    </source>
</evidence>
<dbReference type="GO" id="GO:0035493">
    <property type="term" value="P:SNARE complex assembly"/>
    <property type="evidence" value="ECO:0007669"/>
    <property type="project" value="TreeGrafter"/>
</dbReference>
<name>A0A8H3ENE9_9LECA</name>
<sequence length="558" mass="61516">MQCEICNRPASSRLPFNCTLCARDALYQPRIQLAQTLLHTESLGKEVERNVVATSKREKVKSSAGARISDLNHTWTIHRAASDQSISEEKTQVVLSHVEALREETQKIKADIAARKASLLKRRAEFASAKQELSQSQASALDPVDKGIKRTEHRWEIMHNKTAESRLFLCREVAQLYGLHQRKRKKGGLGRDVYFIGGVPIADLRELNNAAPAHVTTATTNLAHLTHLVSHYLSLRLPAEITLPHSDYPFPTIFSPSSSYTSREVPFPGSTPHHSSHNSPSTSRHSDNRPPPRPRPLHLDKKLSALAKDDQVAYASFVEGVTFLAWDIAWLCKTQGINIGGGSWEEVCAIGKNLWHLLLAPPPRSPVPKEISTKSSPQKPMSSHNPNTSNRTPALDNTNDAPTLGHFSHGTAYGFLASASGAEYMRDWRLQSPVKVIEKVKAMLLAERTGAEWEILEGNEWEEEEEGQAEAPVHHAGNGARKPKIEETGVLVPAQAETGEQYVGNGGRMPRIEETGVLVPGHGVKMESDGADQGRGVEGEEIEEKGKGKSGWMKLKSR</sequence>
<feature type="compositionally biased region" description="Low complexity" evidence="4">
    <location>
        <begin position="270"/>
        <end position="283"/>
    </location>
</feature>
<dbReference type="GO" id="GO:0000323">
    <property type="term" value="C:lytic vacuole"/>
    <property type="evidence" value="ECO:0007669"/>
    <property type="project" value="TreeGrafter"/>
</dbReference>
<evidence type="ECO:0000256" key="2">
    <source>
        <dbReference type="ARBA" id="ARBA00013807"/>
    </source>
</evidence>
<organism evidence="5 6">
    <name type="scientific">Imshaugia aleurites</name>
    <dbReference type="NCBI Taxonomy" id="172621"/>
    <lineage>
        <taxon>Eukaryota</taxon>
        <taxon>Fungi</taxon>
        <taxon>Dikarya</taxon>
        <taxon>Ascomycota</taxon>
        <taxon>Pezizomycotina</taxon>
        <taxon>Lecanoromycetes</taxon>
        <taxon>OSLEUM clade</taxon>
        <taxon>Lecanoromycetidae</taxon>
        <taxon>Lecanorales</taxon>
        <taxon>Lecanorineae</taxon>
        <taxon>Parmeliaceae</taxon>
        <taxon>Imshaugia</taxon>
    </lineage>
</organism>
<dbReference type="Pfam" id="PF10186">
    <property type="entry name" value="ATG14"/>
    <property type="match status" value="1"/>
</dbReference>
<accession>A0A8H3ENE9</accession>
<proteinExistence type="inferred from homology"/>
<dbReference type="OrthoDB" id="16772at2759"/>
<dbReference type="AlphaFoldDB" id="A0A8H3ENE9"/>
<dbReference type="Proteomes" id="UP000664534">
    <property type="component" value="Unassembled WGS sequence"/>
</dbReference>
<feature type="region of interest" description="Disordered" evidence="4">
    <location>
        <begin position="365"/>
        <end position="403"/>
    </location>
</feature>
<comment type="caution">
    <text evidence="5">The sequence shown here is derived from an EMBL/GenBank/DDBJ whole genome shotgun (WGS) entry which is preliminary data.</text>
</comment>
<gene>
    <name evidence="5" type="ORF">IMSHALPRED_009194</name>
</gene>
<dbReference type="PANTHER" id="PTHR15157:SF13">
    <property type="entry name" value="AUTOPHAGY-RELATED PROTEIN 14"/>
    <property type="match status" value="1"/>
</dbReference>